<feature type="transmembrane region" description="Helical" evidence="7">
    <location>
        <begin position="226"/>
        <end position="248"/>
    </location>
</feature>
<evidence type="ECO:0000313" key="10">
    <source>
        <dbReference type="RefSeq" id="XP_033460855.1"/>
    </source>
</evidence>
<feature type="transmembrane region" description="Helical" evidence="7">
    <location>
        <begin position="391"/>
        <end position="410"/>
    </location>
</feature>
<dbReference type="GeneID" id="54364601"/>
<evidence type="ECO:0000256" key="2">
    <source>
        <dbReference type="ARBA" id="ARBA00022448"/>
    </source>
</evidence>
<dbReference type="PROSITE" id="PS50850">
    <property type="entry name" value="MFS"/>
    <property type="match status" value="1"/>
</dbReference>
<organism evidence="10">
    <name type="scientific">Dissoconium aciculare CBS 342.82</name>
    <dbReference type="NCBI Taxonomy" id="1314786"/>
    <lineage>
        <taxon>Eukaryota</taxon>
        <taxon>Fungi</taxon>
        <taxon>Dikarya</taxon>
        <taxon>Ascomycota</taxon>
        <taxon>Pezizomycotina</taxon>
        <taxon>Dothideomycetes</taxon>
        <taxon>Dothideomycetidae</taxon>
        <taxon>Mycosphaerellales</taxon>
        <taxon>Dissoconiaceae</taxon>
        <taxon>Dissoconium</taxon>
    </lineage>
</organism>
<dbReference type="InterPro" id="IPR020846">
    <property type="entry name" value="MFS_dom"/>
</dbReference>
<dbReference type="GO" id="GO:0016020">
    <property type="term" value="C:membrane"/>
    <property type="evidence" value="ECO:0007669"/>
    <property type="project" value="UniProtKB-SubCell"/>
</dbReference>
<dbReference type="PANTHER" id="PTHR23504:SF6">
    <property type="entry name" value="MULTIDRUG TRANSPORTER, PUTATIVE (AFU_ORTHOLOGUE AFUA_4G08740)-RELATED"/>
    <property type="match status" value="1"/>
</dbReference>
<feature type="transmembrane region" description="Helical" evidence="7">
    <location>
        <begin position="172"/>
        <end position="196"/>
    </location>
</feature>
<feature type="region of interest" description="Disordered" evidence="6">
    <location>
        <begin position="1"/>
        <end position="22"/>
    </location>
</feature>
<keyword evidence="2" id="KW-0813">Transport</keyword>
<keyword evidence="4 7" id="KW-1133">Transmembrane helix</keyword>
<feature type="transmembrane region" description="Helical" evidence="7">
    <location>
        <begin position="453"/>
        <end position="472"/>
    </location>
</feature>
<evidence type="ECO:0000256" key="3">
    <source>
        <dbReference type="ARBA" id="ARBA00022692"/>
    </source>
</evidence>
<evidence type="ECO:0000259" key="8">
    <source>
        <dbReference type="PROSITE" id="PS50850"/>
    </source>
</evidence>
<dbReference type="Pfam" id="PF07690">
    <property type="entry name" value="MFS_1"/>
    <property type="match status" value="1"/>
</dbReference>
<feature type="transmembrane region" description="Helical" evidence="7">
    <location>
        <begin position="139"/>
        <end position="160"/>
    </location>
</feature>
<dbReference type="InterPro" id="IPR036259">
    <property type="entry name" value="MFS_trans_sf"/>
</dbReference>
<name>A0A6J3M894_9PEZI</name>
<gene>
    <name evidence="10" type="ORF">K489DRAFT_394294</name>
</gene>
<dbReference type="Gene3D" id="1.20.1250.20">
    <property type="entry name" value="MFS general substrate transporter like domains"/>
    <property type="match status" value="1"/>
</dbReference>
<dbReference type="Proteomes" id="UP000504637">
    <property type="component" value="Unplaced"/>
</dbReference>
<feature type="transmembrane region" description="Helical" evidence="7">
    <location>
        <begin position="532"/>
        <end position="550"/>
    </location>
</feature>
<reference evidence="10" key="1">
    <citation type="submission" date="2020-01" db="EMBL/GenBank/DDBJ databases">
        <authorList>
            <consortium name="DOE Joint Genome Institute"/>
            <person name="Haridas S."/>
            <person name="Albert R."/>
            <person name="Binder M."/>
            <person name="Bloem J."/>
            <person name="Labutti K."/>
            <person name="Salamov A."/>
            <person name="Andreopoulos B."/>
            <person name="Baker S.E."/>
            <person name="Barry K."/>
            <person name="Bills G."/>
            <person name="Bluhm B.H."/>
            <person name="Cannon C."/>
            <person name="Castanera R."/>
            <person name="Culley D.E."/>
            <person name="Daum C."/>
            <person name="Ezra D."/>
            <person name="Gonzalez J.B."/>
            <person name="Henrissat B."/>
            <person name="Kuo A."/>
            <person name="Liang C."/>
            <person name="Lipzen A."/>
            <person name="Lutzoni F."/>
            <person name="Magnuson J."/>
            <person name="Mondo S."/>
            <person name="Nolan M."/>
            <person name="Ohm R."/>
            <person name="Pangilinan J."/>
            <person name="Park H.-J."/>
            <person name="Ramirez L."/>
            <person name="Alfaro M."/>
            <person name="Sun H."/>
            <person name="Tritt A."/>
            <person name="Yoshinaga Y."/>
            <person name="Zwiers L.-H."/>
            <person name="Turgeon B.G."/>
            <person name="Goodwin S.B."/>
            <person name="Spatafora J.W."/>
            <person name="Crous P.W."/>
            <person name="Grigoriev I.V."/>
        </authorList>
    </citation>
    <scope>NUCLEOTIDE SEQUENCE</scope>
    <source>
        <strain evidence="10">CBS 342.82</strain>
    </source>
</reference>
<evidence type="ECO:0000256" key="6">
    <source>
        <dbReference type="SAM" id="MobiDB-lite"/>
    </source>
</evidence>
<dbReference type="AlphaFoldDB" id="A0A6J3M894"/>
<protein>
    <submittedName>
        <fullName evidence="10">MFS general substrate transporter</fullName>
    </submittedName>
</protein>
<dbReference type="SUPFAM" id="SSF103473">
    <property type="entry name" value="MFS general substrate transporter"/>
    <property type="match status" value="1"/>
</dbReference>
<feature type="transmembrane region" description="Helical" evidence="7">
    <location>
        <begin position="422"/>
        <end position="441"/>
    </location>
</feature>
<keyword evidence="5 7" id="KW-0472">Membrane</keyword>
<evidence type="ECO:0000256" key="4">
    <source>
        <dbReference type="ARBA" id="ARBA00022989"/>
    </source>
</evidence>
<evidence type="ECO:0000313" key="9">
    <source>
        <dbReference type="Proteomes" id="UP000504637"/>
    </source>
</evidence>
<proteinExistence type="predicted"/>
<feature type="transmembrane region" description="Helical" evidence="7">
    <location>
        <begin position="115"/>
        <end position="133"/>
    </location>
</feature>
<evidence type="ECO:0000256" key="1">
    <source>
        <dbReference type="ARBA" id="ARBA00004141"/>
    </source>
</evidence>
<dbReference type="GO" id="GO:0022857">
    <property type="term" value="F:transmembrane transporter activity"/>
    <property type="evidence" value="ECO:0007669"/>
    <property type="project" value="InterPro"/>
</dbReference>
<evidence type="ECO:0000256" key="7">
    <source>
        <dbReference type="SAM" id="Phobius"/>
    </source>
</evidence>
<dbReference type="PANTHER" id="PTHR23504">
    <property type="entry name" value="MAJOR FACILITATOR SUPERFAMILY DOMAIN-CONTAINING PROTEIN 10"/>
    <property type="match status" value="1"/>
</dbReference>
<sequence>MNRIVHDASHSDASSDHGRPRSCRTEKVSWAALPKKKQLAILTLARLSEPLTQTSLQSYMFYQLKSFKLSDGSAPSDSVVARQAGMLAAAFTGTQFLTAILWGRIADSGMGRKRVILIGLLGTAIGTVGFGFSDSFWMAITWRLVGGALNGNVGVMRTMISEIVEEKKFQSRAFLLLPMTFNIGVIIGPLLGGLLADPAGNYPDVFGPGGTFGGEYGVWLFMRWPYALPNLISAAFLVFGALAVFLGLEETLQRLSNKPDLGIMISRSIGRLFSRNRRRAGSVPLRHTSPEQDVELHSAHRARTKTEPRVLPFHLMWTPNVMFTFLAHGLLAMHVGTFSSLWFVFLSTPRYLPAAIPGGNDGQKTSALPPGYQPHLPFTFTGGLGLPPSSMGTALSILGVIGISLQLLVYPRLNFRFGTVKSYRAALILFPVAYVLTPYLAMVPSDTPPQSQASGLLIWIAITFVLSIQTLARTFALPATAILVNNCSPHPSVLGSIHGVGQSVSAGTRTVGPVVAGWLYGIGLDKGVVGTAWWVLAAFALFGAIAGRWVRDGDGHEIWLPGEKEDLQPGEGPDTATR</sequence>
<evidence type="ECO:0000256" key="5">
    <source>
        <dbReference type="ARBA" id="ARBA00023136"/>
    </source>
</evidence>
<feature type="transmembrane region" description="Helical" evidence="7">
    <location>
        <begin position="84"/>
        <end position="103"/>
    </location>
</feature>
<feature type="domain" description="Major facilitator superfamily (MFS) profile" evidence="8">
    <location>
        <begin position="38"/>
        <end position="555"/>
    </location>
</feature>
<keyword evidence="9" id="KW-1185">Reference proteome</keyword>
<keyword evidence="3 7" id="KW-0812">Transmembrane</keyword>
<comment type="subcellular location">
    <subcellularLocation>
        <location evidence="1">Membrane</location>
        <topology evidence="1">Multi-pass membrane protein</topology>
    </subcellularLocation>
</comment>
<dbReference type="OrthoDB" id="10262656at2759"/>
<accession>A0A6J3M894</accession>
<dbReference type="PRINTS" id="PR01035">
    <property type="entry name" value="TCRTETA"/>
</dbReference>
<dbReference type="InterPro" id="IPR011701">
    <property type="entry name" value="MFS"/>
</dbReference>
<reference evidence="10" key="2">
    <citation type="submission" date="2020-04" db="EMBL/GenBank/DDBJ databases">
        <authorList>
            <consortium name="NCBI Genome Project"/>
        </authorList>
    </citation>
    <scope>NUCLEOTIDE SEQUENCE</scope>
    <source>
        <strain evidence="10">CBS 342.82</strain>
    </source>
</reference>
<feature type="transmembrane region" description="Helical" evidence="7">
    <location>
        <begin position="321"/>
        <end position="345"/>
    </location>
</feature>
<dbReference type="RefSeq" id="XP_033460855.1">
    <property type="nucleotide sequence ID" value="XM_033606801.1"/>
</dbReference>
<dbReference type="InterPro" id="IPR001958">
    <property type="entry name" value="Tet-R_TetA/multi-R_MdtG-like"/>
</dbReference>
<reference evidence="10" key="3">
    <citation type="submission" date="2025-08" db="UniProtKB">
        <authorList>
            <consortium name="RefSeq"/>
        </authorList>
    </citation>
    <scope>IDENTIFICATION</scope>
    <source>
        <strain evidence="10">CBS 342.82</strain>
    </source>
</reference>